<keyword evidence="2" id="KW-1185">Reference proteome</keyword>
<feature type="non-terminal residue" evidence="1">
    <location>
        <position position="1"/>
    </location>
</feature>
<sequence length="80" mass="9190">ALSSIIVLNRFCLYLNYFTDKEWQLIIETNSYKIHELLVSASVSNALHNAIVKNSYGQDSFMHPDESPLSRASLRIFNEL</sequence>
<protein>
    <submittedName>
        <fullName evidence="1">5654_t:CDS:1</fullName>
    </submittedName>
</protein>
<evidence type="ECO:0000313" key="1">
    <source>
        <dbReference type="EMBL" id="CAG8765995.1"/>
    </source>
</evidence>
<dbReference type="EMBL" id="CAJVPQ010025039">
    <property type="protein sequence ID" value="CAG8765995.1"/>
    <property type="molecule type" value="Genomic_DNA"/>
</dbReference>
<dbReference type="OrthoDB" id="2418310at2759"/>
<comment type="caution">
    <text evidence="1">The sequence shown here is derived from an EMBL/GenBank/DDBJ whole genome shotgun (WGS) entry which is preliminary data.</text>
</comment>
<accession>A0A9N9J7R5</accession>
<dbReference type="AlphaFoldDB" id="A0A9N9J7R5"/>
<dbReference type="Proteomes" id="UP000789570">
    <property type="component" value="Unassembled WGS sequence"/>
</dbReference>
<organism evidence="1 2">
    <name type="scientific">Funneliformis caledonium</name>
    <dbReference type="NCBI Taxonomy" id="1117310"/>
    <lineage>
        <taxon>Eukaryota</taxon>
        <taxon>Fungi</taxon>
        <taxon>Fungi incertae sedis</taxon>
        <taxon>Mucoromycota</taxon>
        <taxon>Glomeromycotina</taxon>
        <taxon>Glomeromycetes</taxon>
        <taxon>Glomerales</taxon>
        <taxon>Glomeraceae</taxon>
        <taxon>Funneliformis</taxon>
    </lineage>
</organism>
<proteinExistence type="predicted"/>
<gene>
    <name evidence="1" type="ORF">FCALED_LOCUS17226</name>
</gene>
<reference evidence="1" key="1">
    <citation type="submission" date="2021-06" db="EMBL/GenBank/DDBJ databases">
        <authorList>
            <person name="Kallberg Y."/>
            <person name="Tangrot J."/>
            <person name="Rosling A."/>
        </authorList>
    </citation>
    <scope>NUCLEOTIDE SEQUENCE</scope>
    <source>
        <strain evidence="1">UK204</strain>
    </source>
</reference>
<evidence type="ECO:0000313" key="2">
    <source>
        <dbReference type="Proteomes" id="UP000789570"/>
    </source>
</evidence>
<name>A0A9N9J7R5_9GLOM</name>